<evidence type="ECO:0000313" key="1">
    <source>
        <dbReference type="EMBL" id="MCJ8728844.1"/>
    </source>
</evidence>
<keyword evidence="2" id="KW-1185">Reference proteome</keyword>
<proteinExistence type="predicted"/>
<name>A0ACC5XZD9_9TELE</name>
<evidence type="ECO:0000313" key="2">
    <source>
        <dbReference type="Proteomes" id="UP000830395"/>
    </source>
</evidence>
<feature type="non-terminal residue" evidence="1">
    <location>
        <position position="54"/>
    </location>
</feature>
<accession>A0ACC5XZD9</accession>
<protein>
    <submittedName>
        <fullName evidence="1">Uncharacterized protein</fullName>
    </submittedName>
</protein>
<organism evidence="1 2">
    <name type="scientific">Pangasius djambal</name>
    <dbReference type="NCBI Taxonomy" id="1691987"/>
    <lineage>
        <taxon>Eukaryota</taxon>
        <taxon>Metazoa</taxon>
        <taxon>Chordata</taxon>
        <taxon>Craniata</taxon>
        <taxon>Vertebrata</taxon>
        <taxon>Euteleostomi</taxon>
        <taxon>Actinopterygii</taxon>
        <taxon>Neopterygii</taxon>
        <taxon>Teleostei</taxon>
        <taxon>Ostariophysi</taxon>
        <taxon>Siluriformes</taxon>
        <taxon>Pangasiidae</taxon>
        <taxon>Pangasius</taxon>
    </lineage>
</organism>
<comment type="caution">
    <text evidence="1">The sequence shown here is derived from an EMBL/GenBank/DDBJ whole genome shotgun (WGS) entry which is preliminary data.</text>
</comment>
<gene>
    <name evidence="1" type="ORF">PDJAM_G00009140</name>
</gene>
<reference evidence="1" key="1">
    <citation type="submission" date="2020-02" db="EMBL/GenBank/DDBJ databases">
        <title>Genome sequencing of the panga catfish, Pangasius djambal.</title>
        <authorList>
            <person name="Wen M."/>
            <person name="Zahm M."/>
            <person name="Roques C."/>
            <person name="Cabau C."/>
            <person name="Klopp C."/>
            <person name="Donnadieu C."/>
            <person name="Jouanno E."/>
            <person name="Avarre J.-C."/>
            <person name="Campet M."/>
            <person name="Ha T."/>
            <person name="Dugue R."/>
            <person name="Lampietro C."/>
            <person name="Louis A."/>
            <person name="Herpin A."/>
            <person name="Echchiki A."/>
            <person name="Berthelot C."/>
            <person name="Parey E."/>
            <person name="Roest-Crollius H."/>
            <person name="Braasch I."/>
            <person name="Postlethwait J.H."/>
            <person name="Bobe J."/>
            <person name="Montfort J."/>
            <person name="Bouchez O."/>
            <person name="Begum T."/>
            <person name="Schartl M."/>
            <person name="Gustiano R."/>
            <person name="Guiguen Y."/>
        </authorList>
    </citation>
    <scope>NUCLEOTIDE SEQUENCE</scope>
    <source>
        <strain evidence="1">Pdj_M5554</strain>
    </source>
</reference>
<dbReference type="EMBL" id="CM040975">
    <property type="protein sequence ID" value="MCJ8728844.1"/>
    <property type="molecule type" value="Genomic_DNA"/>
</dbReference>
<dbReference type="Proteomes" id="UP000830395">
    <property type="component" value="Chromosome 1"/>
</dbReference>
<sequence>MDFHAVCCILLLLTCTGVCFGQGLLLPERINKAVGENVVITPTRIPDPPHVIFI</sequence>